<feature type="compositionally biased region" description="Low complexity" evidence="10">
    <location>
        <begin position="432"/>
        <end position="441"/>
    </location>
</feature>
<dbReference type="Pfam" id="PF25876">
    <property type="entry name" value="HH_MFP_RND"/>
    <property type="match status" value="1"/>
</dbReference>
<dbReference type="FunFam" id="2.40.420.20:FF:000001">
    <property type="entry name" value="Efflux RND transporter periplasmic adaptor subunit"/>
    <property type="match status" value="1"/>
</dbReference>
<proteinExistence type="inferred from homology"/>
<keyword evidence="6" id="KW-0997">Cell inner membrane</keyword>
<dbReference type="RefSeq" id="WP_090311431.1">
    <property type="nucleotide sequence ID" value="NZ_FNZE01000009.1"/>
</dbReference>
<dbReference type="GO" id="GO:0015562">
    <property type="term" value="F:efflux transmembrane transporter activity"/>
    <property type="evidence" value="ECO:0007669"/>
    <property type="project" value="TreeGrafter"/>
</dbReference>
<dbReference type="EMBL" id="FNZE01000009">
    <property type="protein sequence ID" value="SEJ47457.1"/>
    <property type="molecule type" value="Genomic_DNA"/>
</dbReference>
<dbReference type="InterPro" id="IPR058624">
    <property type="entry name" value="MdtA-like_HH"/>
</dbReference>
<dbReference type="InterPro" id="IPR058625">
    <property type="entry name" value="MdtA-like_BSH"/>
</dbReference>
<feature type="transmembrane region" description="Helical" evidence="11">
    <location>
        <begin position="15"/>
        <end position="33"/>
    </location>
</feature>
<dbReference type="NCBIfam" id="NF008589">
    <property type="entry name" value="PRK11556.1"/>
    <property type="match status" value="1"/>
</dbReference>
<dbReference type="GO" id="GO:1990281">
    <property type="term" value="C:efflux pump complex"/>
    <property type="evidence" value="ECO:0007669"/>
    <property type="project" value="TreeGrafter"/>
</dbReference>
<dbReference type="Pfam" id="PF25967">
    <property type="entry name" value="RND-MFP_C"/>
    <property type="match status" value="1"/>
</dbReference>
<gene>
    <name evidence="16" type="ORF">SAMN05216201_109122</name>
</gene>
<evidence type="ECO:0000313" key="17">
    <source>
        <dbReference type="Proteomes" id="UP000242930"/>
    </source>
</evidence>
<dbReference type="PRINTS" id="PR01490">
    <property type="entry name" value="RTXTOXIND"/>
</dbReference>
<reference evidence="17" key="1">
    <citation type="submission" date="2016-10" db="EMBL/GenBank/DDBJ databases">
        <authorList>
            <person name="Varghese N."/>
            <person name="Submissions S."/>
        </authorList>
    </citation>
    <scope>NUCLEOTIDE SEQUENCE [LARGE SCALE GENOMIC DNA]</scope>
    <source>
        <strain evidence="17">LMG 25967</strain>
    </source>
</reference>
<evidence type="ECO:0000256" key="3">
    <source>
        <dbReference type="ARBA" id="ARBA00009477"/>
    </source>
</evidence>
<dbReference type="Gene3D" id="2.40.50.100">
    <property type="match status" value="1"/>
</dbReference>
<dbReference type="Gene3D" id="2.40.30.170">
    <property type="match status" value="1"/>
</dbReference>
<evidence type="ECO:0000256" key="2">
    <source>
        <dbReference type="ARBA" id="ARBA00004635"/>
    </source>
</evidence>
<comment type="similarity">
    <text evidence="3">Belongs to the membrane fusion protein (MFP) (TC 8.A.1) family.</text>
</comment>
<dbReference type="Proteomes" id="UP000242930">
    <property type="component" value="Unassembled WGS sequence"/>
</dbReference>
<dbReference type="InterPro" id="IPR058626">
    <property type="entry name" value="MdtA-like_b-barrel"/>
</dbReference>
<evidence type="ECO:0000259" key="15">
    <source>
        <dbReference type="Pfam" id="PF25967"/>
    </source>
</evidence>
<evidence type="ECO:0000259" key="14">
    <source>
        <dbReference type="Pfam" id="PF25944"/>
    </source>
</evidence>
<sequence>MSELNLPNRSSRNRWLAIAGVVLLAGALAWWLWPADESASQQGAARGPGSGSLSGPGGRPGGPGGFRGMGMGGPVPVRLATAALGEFPVELKALGTVTAYNAVNVLPRVDGQLAKVLFEEGQLVKAGQVLAQIDPRPYRAALDKAEGDLQERRAELKNAELDLKRYQGLYAEDSIAKQTLDSQQSTVEQLRGGLKSLEAAVAEARLNLDFTEIKAPITGRLGLRQVDAGNLVTSGNATPLVTITQTTPITVSFTLPEAELPALLARHRTGESLRVEAWDRGERQRLAEGVLASLDNQIDTTTGTVKLKARFENADERLFPNQFVNVRLLLETRREALLLPAAAVQFGSSGTFVYVVDADNKVKVRQVAVTASNGEQSLIGAGLQVGEQVVLEGTDRLREGSTVEVVEGAFKEATPPVAPASGSNPRGERPADAAPARKPAA</sequence>
<feature type="domain" description="Multidrug resistance protein MdtA-like C-terminal permuted SH3" evidence="15">
    <location>
        <begin position="336"/>
        <end position="396"/>
    </location>
</feature>
<feature type="region of interest" description="Disordered" evidence="10">
    <location>
        <begin position="41"/>
        <end position="70"/>
    </location>
</feature>
<evidence type="ECO:0000313" key="16">
    <source>
        <dbReference type="EMBL" id="SEJ47457.1"/>
    </source>
</evidence>
<comment type="subcellular location">
    <subcellularLocation>
        <location evidence="1">Cell inner membrane</location>
    </subcellularLocation>
    <subcellularLocation>
        <location evidence="2">Membrane</location>
        <topology evidence="2">Lipid-anchor</topology>
    </subcellularLocation>
</comment>
<feature type="domain" description="Multidrug resistance protein MdtA-like barrel-sandwich hybrid" evidence="13">
    <location>
        <begin position="101"/>
        <end position="244"/>
    </location>
</feature>
<feature type="region of interest" description="Disordered" evidence="10">
    <location>
        <begin position="410"/>
        <end position="441"/>
    </location>
</feature>
<keyword evidence="11" id="KW-1133">Transmembrane helix</keyword>
<evidence type="ECO:0000256" key="7">
    <source>
        <dbReference type="ARBA" id="ARBA00023054"/>
    </source>
</evidence>
<accession>A0A1H6Z7T4</accession>
<dbReference type="PANTHER" id="PTHR30469:SF12">
    <property type="entry name" value="MULTIDRUG RESISTANCE PROTEIN MDTA"/>
    <property type="match status" value="1"/>
</dbReference>
<dbReference type="Gene3D" id="2.40.420.20">
    <property type="match status" value="1"/>
</dbReference>
<dbReference type="Pfam" id="PF25917">
    <property type="entry name" value="BSH_RND"/>
    <property type="match status" value="1"/>
</dbReference>
<dbReference type="SUPFAM" id="SSF111369">
    <property type="entry name" value="HlyD-like secretion proteins"/>
    <property type="match status" value="1"/>
</dbReference>
<keyword evidence="5" id="KW-1003">Cell membrane</keyword>
<dbReference type="AlphaFoldDB" id="A0A1H6Z7T4"/>
<dbReference type="Gene3D" id="1.10.287.470">
    <property type="entry name" value="Helix hairpin bin"/>
    <property type="match status" value="1"/>
</dbReference>
<dbReference type="STRING" id="915471.SAMN05216201_109122"/>
<keyword evidence="7 9" id="KW-0175">Coiled coil</keyword>
<dbReference type="GO" id="GO:0005886">
    <property type="term" value="C:plasma membrane"/>
    <property type="evidence" value="ECO:0007669"/>
    <property type="project" value="UniProtKB-SubCell"/>
</dbReference>
<keyword evidence="11" id="KW-0812">Transmembrane</keyword>
<evidence type="ECO:0000259" key="13">
    <source>
        <dbReference type="Pfam" id="PF25917"/>
    </source>
</evidence>
<protein>
    <submittedName>
        <fullName evidence="16">Membrane fusion protein, multidrug efflux system</fullName>
    </submittedName>
</protein>
<evidence type="ECO:0000256" key="1">
    <source>
        <dbReference type="ARBA" id="ARBA00004533"/>
    </source>
</evidence>
<organism evidence="16 17">
    <name type="scientific">Pseudomonas linyingensis</name>
    <dbReference type="NCBI Taxonomy" id="915471"/>
    <lineage>
        <taxon>Bacteria</taxon>
        <taxon>Pseudomonadati</taxon>
        <taxon>Pseudomonadota</taxon>
        <taxon>Gammaproteobacteria</taxon>
        <taxon>Pseudomonadales</taxon>
        <taxon>Pseudomonadaceae</taxon>
        <taxon>Pseudomonas</taxon>
    </lineage>
</organism>
<evidence type="ECO:0000256" key="5">
    <source>
        <dbReference type="ARBA" id="ARBA00022475"/>
    </source>
</evidence>
<keyword evidence="17" id="KW-1185">Reference proteome</keyword>
<dbReference type="PANTHER" id="PTHR30469">
    <property type="entry name" value="MULTIDRUG RESISTANCE PROTEIN MDTA"/>
    <property type="match status" value="1"/>
</dbReference>
<dbReference type="OrthoDB" id="9783047at2"/>
<evidence type="ECO:0000256" key="9">
    <source>
        <dbReference type="SAM" id="Coils"/>
    </source>
</evidence>
<evidence type="ECO:0000259" key="12">
    <source>
        <dbReference type="Pfam" id="PF25876"/>
    </source>
</evidence>
<evidence type="ECO:0000256" key="10">
    <source>
        <dbReference type="SAM" id="MobiDB-lite"/>
    </source>
</evidence>
<feature type="compositionally biased region" description="Gly residues" evidence="10">
    <location>
        <begin position="46"/>
        <end position="70"/>
    </location>
</feature>
<name>A0A1H6Z7T4_9PSED</name>
<dbReference type="InterPro" id="IPR006143">
    <property type="entry name" value="RND_pump_MFP"/>
</dbReference>
<feature type="coiled-coil region" evidence="9">
    <location>
        <begin position="142"/>
        <end position="214"/>
    </location>
</feature>
<dbReference type="NCBIfam" id="TIGR01730">
    <property type="entry name" value="RND_mfp"/>
    <property type="match status" value="1"/>
</dbReference>
<dbReference type="Pfam" id="PF25944">
    <property type="entry name" value="Beta-barrel_RND"/>
    <property type="match status" value="1"/>
</dbReference>
<keyword evidence="8 11" id="KW-0472">Membrane</keyword>
<keyword evidence="4" id="KW-0813">Transport</keyword>
<evidence type="ECO:0000256" key="11">
    <source>
        <dbReference type="SAM" id="Phobius"/>
    </source>
</evidence>
<evidence type="ECO:0000256" key="6">
    <source>
        <dbReference type="ARBA" id="ARBA00022519"/>
    </source>
</evidence>
<dbReference type="InterPro" id="IPR058627">
    <property type="entry name" value="MdtA-like_C"/>
</dbReference>
<feature type="domain" description="Multidrug resistance protein MdtA-like alpha-helical hairpin" evidence="12">
    <location>
        <begin position="142"/>
        <end position="211"/>
    </location>
</feature>
<feature type="domain" description="Multidrug resistance protein MdtA-like beta-barrel" evidence="14">
    <location>
        <begin position="248"/>
        <end position="330"/>
    </location>
</feature>
<evidence type="ECO:0000256" key="4">
    <source>
        <dbReference type="ARBA" id="ARBA00022448"/>
    </source>
</evidence>
<evidence type="ECO:0000256" key="8">
    <source>
        <dbReference type="ARBA" id="ARBA00023136"/>
    </source>
</evidence>